<evidence type="ECO:0000256" key="5">
    <source>
        <dbReference type="ARBA" id="ARBA00022927"/>
    </source>
</evidence>
<evidence type="ECO:0000256" key="3">
    <source>
        <dbReference type="ARBA" id="ARBA00022448"/>
    </source>
</evidence>
<evidence type="ECO:0000256" key="1">
    <source>
        <dbReference type="ARBA" id="ARBA00003041"/>
    </source>
</evidence>
<dbReference type="Proteomes" id="UP000193834">
    <property type="component" value="Unassembled WGS sequence"/>
</dbReference>
<dbReference type="PANTHER" id="PTHR34982:SF1">
    <property type="entry name" value="FLAGELLAR ASSEMBLY PROTEIN FLIH"/>
    <property type="match status" value="1"/>
</dbReference>
<dbReference type="InterPro" id="IPR051472">
    <property type="entry name" value="T3SS_Stator/FliH"/>
</dbReference>
<evidence type="ECO:0000259" key="7">
    <source>
        <dbReference type="Pfam" id="PF02108"/>
    </source>
</evidence>
<evidence type="ECO:0000256" key="2">
    <source>
        <dbReference type="ARBA" id="ARBA00006602"/>
    </source>
</evidence>
<accession>A0A1X7IN21</accession>
<keyword evidence="9" id="KW-1185">Reference proteome</keyword>
<keyword evidence="8" id="KW-0966">Cell projection</keyword>
<dbReference type="Pfam" id="PF02108">
    <property type="entry name" value="FliH"/>
    <property type="match status" value="1"/>
</dbReference>
<reference evidence="8 9" key="1">
    <citation type="submission" date="2017-04" db="EMBL/GenBank/DDBJ databases">
        <authorList>
            <person name="Afonso C.L."/>
            <person name="Miller P.J."/>
            <person name="Scott M.A."/>
            <person name="Spackman E."/>
            <person name="Goraichik I."/>
            <person name="Dimitrov K.M."/>
            <person name="Suarez D.L."/>
            <person name="Swayne D.E."/>
        </authorList>
    </citation>
    <scope>NUCLEOTIDE SEQUENCE [LARGE SCALE GENOMIC DNA]</scope>
    <source>
        <strain evidence="8 9">11</strain>
    </source>
</reference>
<dbReference type="AlphaFoldDB" id="A0A1X7IN21"/>
<keyword evidence="5" id="KW-0653">Protein transport</keyword>
<keyword evidence="6" id="KW-1006">Bacterial flagellum protein export</keyword>
<evidence type="ECO:0000256" key="4">
    <source>
        <dbReference type="ARBA" id="ARBA00022795"/>
    </source>
</evidence>
<dbReference type="GO" id="GO:0005829">
    <property type="term" value="C:cytosol"/>
    <property type="evidence" value="ECO:0007669"/>
    <property type="project" value="TreeGrafter"/>
</dbReference>
<dbReference type="GO" id="GO:0015031">
    <property type="term" value="P:protein transport"/>
    <property type="evidence" value="ECO:0007669"/>
    <property type="project" value="UniProtKB-KW"/>
</dbReference>
<evidence type="ECO:0000256" key="6">
    <source>
        <dbReference type="ARBA" id="ARBA00023225"/>
    </source>
</evidence>
<dbReference type="GO" id="GO:0044781">
    <property type="term" value="P:bacterial-type flagellum organization"/>
    <property type="evidence" value="ECO:0007669"/>
    <property type="project" value="UniProtKB-KW"/>
</dbReference>
<proteinExistence type="inferred from homology"/>
<dbReference type="InterPro" id="IPR018035">
    <property type="entry name" value="Flagellar_FliH/T3SS_HrpE"/>
</dbReference>
<dbReference type="PANTHER" id="PTHR34982">
    <property type="entry name" value="YOP PROTEINS TRANSLOCATION PROTEIN L"/>
    <property type="match status" value="1"/>
</dbReference>
<dbReference type="EMBL" id="FXAZ01000001">
    <property type="protein sequence ID" value="SMG16132.1"/>
    <property type="molecule type" value="Genomic_DNA"/>
</dbReference>
<sequence>MSNIIKSSHYIPVEQMRMLEAVRKHQERLIEEEIIPEPKPLTEEDLIAQDKHLAELRSSILQDAQVFAEQQVKEATITAEQLLEKAQEQIQQWWDERRAEDESIREQVKSEAYQEGHLAGTAQAEQDIQAAYESKVRESEELLSQAYTAKDQLIQEAEPFVVTLSCSIAEKIIGTQLTLDPDLVLQMVRKQLARKRESGVITLCVSPQQFSFMNAAREELSLVIDSQAELQIIPDASVKDHGCVIRSSLGSIDARIDTQLEEVKKALLQVAHQQEGEVSDEG</sequence>
<dbReference type="OrthoDB" id="19020at2"/>
<protein>
    <submittedName>
        <fullName evidence="8">Flagellar assembly protein FliH</fullName>
    </submittedName>
</protein>
<name>A0A1X7IN21_9BACL</name>
<dbReference type="STRING" id="1852522.SAMN06295960_0616"/>
<comment type="function">
    <text evidence="1">Needed for flagellar regrowth and assembly.</text>
</comment>
<feature type="domain" description="Flagellar assembly protein FliH/Type III secretion system HrpE" evidence="7">
    <location>
        <begin position="136"/>
        <end position="262"/>
    </location>
</feature>
<keyword evidence="3" id="KW-0813">Transport</keyword>
<organism evidence="8 9">
    <name type="scientific">Paenibacillus aquistagni</name>
    <dbReference type="NCBI Taxonomy" id="1852522"/>
    <lineage>
        <taxon>Bacteria</taxon>
        <taxon>Bacillati</taxon>
        <taxon>Bacillota</taxon>
        <taxon>Bacilli</taxon>
        <taxon>Bacillales</taxon>
        <taxon>Paenibacillaceae</taxon>
        <taxon>Paenibacillus</taxon>
    </lineage>
</organism>
<gene>
    <name evidence="8" type="ORF">SAMN06295960_0616</name>
</gene>
<keyword evidence="8" id="KW-0282">Flagellum</keyword>
<keyword evidence="8" id="KW-0969">Cilium</keyword>
<dbReference type="RefSeq" id="WP_085492864.1">
    <property type="nucleotide sequence ID" value="NZ_FXAZ01000001.1"/>
</dbReference>
<evidence type="ECO:0000313" key="9">
    <source>
        <dbReference type="Proteomes" id="UP000193834"/>
    </source>
</evidence>
<comment type="similarity">
    <text evidence="2">Belongs to the FliH family.</text>
</comment>
<evidence type="ECO:0000313" key="8">
    <source>
        <dbReference type="EMBL" id="SMG16132.1"/>
    </source>
</evidence>
<keyword evidence="4" id="KW-1005">Bacterial flagellum biogenesis</keyword>